<name>A0A0E2HLJ1_9FIRM</name>
<gene>
    <name evidence="1" type="ORF">HMPREF1090_03158</name>
</gene>
<dbReference type="HOGENOM" id="CLU_1903019_0_0_9"/>
<dbReference type="Proteomes" id="UP000013085">
    <property type="component" value="Unassembled WGS sequence"/>
</dbReference>
<accession>A0A0E2HLJ1</accession>
<organism evidence="1 2">
    <name type="scientific">[Clostridium] clostridioforme 90A8</name>
    <dbReference type="NCBI Taxonomy" id="999408"/>
    <lineage>
        <taxon>Bacteria</taxon>
        <taxon>Bacillati</taxon>
        <taxon>Bacillota</taxon>
        <taxon>Clostridia</taxon>
        <taxon>Lachnospirales</taxon>
        <taxon>Lachnospiraceae</taxon>
        <taxon>Enterocloster</taxon>
    </lineage>
</organism>
<proteinExistence type="predicted"/>
<evidence type="ECO:0000313" key="1">
    <source>
        <dbReference type="EMBL" id="ENZ12879.1"/>
    </source>
</evidence>
<evidence type="ECO:0000313" key="2">
    <source>
        <dbReference type="Proteomes" id="UP000013085"/>
    </source>
</evidence>
<comment type="caution">
    <text evidence="1">The sequence shown here is derived from an EMBL/GenBank/DDBJ whole genome shotgun (WGS) entry which is preliminary data.</text>
</comment>
<reference evidence="1 2" key="1">
    <citation type="submission" date="2013-01" db="EMBL/GenBank/DDBJ databases">
        <title>The Genome Sequence of Clostridium clostridioforme 90A8.</title>
        <authorList>
            <consortium name="The Broad Institute Genome Sequencing Platform"/>
            <person name="Earl A."/>
            <person name="Ward D."/>
            <person name="Feldgarden M."/>
            <person name="Gevers D."/>
            <person name="Courvalin P."/>
            <person name="Lambert T."/>
            <person name="Walker B."/>
            <person name="Young S.K."/>
            <person name="Zeng Q."/>
            <person name="Gargeya S."/>
            <person name="Fitzgerald M."/>
            <person name="Haas B."/>
            <person name="Abouelleil A."/>
            <person name="Alvarado L."/>
            <person name="Arachchi H.M."/>
            <person name="Berlin A.M."/>
            <person name="Chapman S.B."/>
            <person name="Dewar J."/>
            <person name="Goldberg J."/>
            <person name="Griggs A."/>
            <person name="Gujja S."/>
            <person name="Hansen M."/>
            <person name="Howarth C."/>
            <person name="Imamovic A."/>
            <person name="Larimer J."/>
            <person name="McCowan C."/>
            <person name="Murphy C."/>
            <person name="Neiman D."/>
            <person name="Pearson M."/>
            <person name="Priest M."/>
            <person name="Roberts A."/>
            <person name="Saif S."/>
            <person name="Shea T."/>
            <person name="Sisk P."/>
            <person name="Sykes S."/>
            <person name="Wortman J."/>
            <person name="Nusbaum C."/>
            <person name="Birren B."/>
        </authorList>
    </citation>
    <scope>NUCLEOTIDE SEQUENCE [LARGE SCALE GENOMIC DNA]</scope>
    <source>
        <strain evidence="1 2">90A8</strain>
    </source>
</reference>
<protein>
    <submittedName>
        <fullName evidence="1">Uncharacterized protein</fullName>
    </submittedName>
</protein>
<sequence>MYLVSKEFLQAVQENTRNFYWTGKVTTKAGVEYPFTYDDIVKGSGDVTAQCCGSSEIEPGTVYAAEMGIYLYSKIGRYTLKRTVNCLTSSFLGWSPALRRAVGKDLILYPAVYGSRAFDTPLYSTFHRLTSGS</sequence>
<dbReference type="AlphaFoldDB" id="A0A0E2HLJ1"/>
<dbReference type="EMBL" id="AGYR01000036">
    <property type="protein sequence ID" value="ENZ12879.1"/>
    <property type="molecule type" value="Genomic_DNA"/>
</dbReference>